<dbReference type="STRING" id="1798661.A3D65_00245"/>
<name>A0A1G2DBE2_9BACT</name>
<comment type="caution">
    <text evidence="1">The sequence shown here is derived from an EMBL/GenBank/DDBJ whole genome shotgun (WGS) entry which is preliminary data.</text>
</comment>
<dbReference type="AlphaFoldDB" id="A0A1G2DBE2"/>
<dbReference type="Proteomes" id="UP000177996">
    <property type="component" value="Unassembled WGS sequence"/>
</dbReference>
<organism evidence="1 2">
    <name type="scientific">Candidatus Lloydbacteria bacterium RIFCSPHIGHO2_02_FULL_50_13</name>
    <dbReference type="NCBI Taxonomy" id="1798661"/>
    <lineage>
        <taxon>Bacteria</taxon>
        <taxon>Candidatus Lloydiibacteriota</taxon>
    </lineage>
</organism>
<dbReference type="EMBL" id="MHLL01000013">
    <property type="protein sequence ID" value="OGZ10068.1"/>
    <property type="molecule type" value="Genomic_DNA"/>
</dbReference>
<proteinExistence type="predicted"/>
<protein>
    <submittedName>
        <fullName evidence="1">Uncharacterized protein</fullName>
    </submittedName>
</protein>
<accession>A0A1G2DBE2</accession>
<reference evidence="1 2" key="1">
    <citation type="journal article" date="2016" name="Nat. Commun.">
        <title>Thousands of microbial genomes shed light on interconnected biogeochemical processes in an aquifer system.</title>
        <authorList>
            <person name="Anantharaman K."/>
            <person name="Brown C.T."/>
            <person name="Hug L.A."/>
            <person name="Sharon I."/>
            <person name="Castelle C.J."/>
            <person name="Probst A.J."/>
            <person name="Thomas B.C."/>
            <person name="Singh A."/>
            <person name="Wilkins M.J."/>
            <person name="Karaoz U."/>
            <person name="Brodie E.L."/>
            <person name="Williams K.H."/>
            <person name="Hubbard S.S."/>
            <person name="Banfield J.F."/>
        </authorList>
    </citation>
    <scope>NUCLEOTIDE SEQUENCE [LARGE SCALE GENOMIC DNA]</scope>
</reference>
<gene>
    <name evidence="1" type="ORF">A3D65_00245</name>
</gene>
<evidence type="ECO:0000313" key="1">
    <source>
        <dbReference type="EMBL" id="OGZ10068.1"/>
    </source>
</evidence>
<sequence length="264" mass="29801">MSEKFEQDKRPFAEELLQSPFVMGAKLFELKEHPGIVVRLERVNVSTKEKLAEAVANLNKNKELFSSLEKAGMHVAKFDYTIGNKDQDGWAESYALVEKIDGKNLASLDLFDTYMVEEIDSSYTGYLTHILRVLQESGSYWSDMHAGQIVYGTSKGDHVPHAYVVDVEPFTRTYSGPEKLTSNPRQAKSEFTQIVNIVRFLVNDVVNIECKIANNTRLNKARTKFDELFGVLDALVGESGDERDSEWIKKAKIELSAGLRKTVP</sequence>
<evidence type="ECO:0000313" key="2">
    <source>
        <dbReference type="Proteomes" id="UP000177996"/>
    </source>
</evidence>